<gene>
    <name evidence="3" type="ORF">P171DRAFT_437566</name>
</gene>
<keyword evidence="4" id="KW-1185">Reference proteome</keyword>
<evidence type="ECO:0000313" key="3">
    <source>
        <dbReference type="EMBL" id="KAF2437958.1"/>
    </source>
</evidence>
<evidence type="ECO:0000313" key="4">
    <source>
        <dbReference type="Proteomes" id="UP000799764"/>
    </source>
</evidence>
<dbReference type="Gene3D" id="3.40.640.10">
    <property type="entry name" value="Type I PLP-dependent aspartate aminotransferase-like (Major domain)"/>
    <property type="match status" value="1"/>
</dbReference>
<protein>
    <submittedName>
        <fullName evidence="3">PLP-dependent transferase</fullName>
    </submittedName>
</protein>
<accession>A0A9P4P759</accession>
<dbReference type="AlphaFoldDB" id="A0A9P4P759"/>
<dbReference type="PANTHER" id="PTHR43094:SF1">
    <property type="entry name" value="AMINOTRANSFERASE CLASS-III"/>
    <property type="match status" value="1"/>
</dbReference>
<dbReference type="EMBL" id="MU001514">
    <property type="protein sequence ID" value="KAF2437958.1"/>
    <property type="molecule type" value="Genomic_DNA"/>
</dbReference>
<dbReference type="InterPro" id="IPR015424">
    <property type="entry name" value="PyrdxlP-dep_Trfase"/>
</dbReference>
<sequence length="606" mass="65942">MKPHHSGPTLNVLGSTFLSFSAYRTKTVRVKFTKVSVFQRGYLTPGASLRVTHGAGGGAVPGSKSVKSPTLRAASIIKPCGTYIFLPSFYPHPPSSCSLSTSCPLFIVTRRDYTMLNARKTTRITPHVTSPTAVPPSRAIQASTLPARSLAPKSSTQFPRNFHKLTIEQVGAEKHYYLTEDGRKILDVSGGAAVSCFGPGPNDRIANAVFEAYKIYGGYSCSYSFTNPSTQDFIDALVQSAGGYMEAALLYGSGSDAVEAAAKIILQYHAENNQLQRKVFIAREQSYHGTTLAALSWGSYWSRRKPFEDVLMTVPRVTACNPYRGKKAGETDQAYVARLRAELEQTFLDVGPEKIAGFVCEPVVGAALGCMPAIPGYLQAVRELCDKYNVPLVFDEIMCGWGRSGTLHAWQDYGVVPDIQLLGKGLVGGYEVLSAMLIGKKLGAMDAIRRGSGFFNHGHTIQGMPKTCAGALETMRMVEEQLPNIREMGKRLMEGLQARLRAHPNVGDIRGKGLFIGIEFVQDNLSKTAFNPDDRVSVSLHEMGLTSPHDIHVYPGTGSANPEGREGDHIILAPPFDVDGAEVDLIVSLVGNLIEHFFKEFKPNKQ</sequence>
<dbReference type="Pfam" id="PF00202">
    <property type="entry name" value="Aminotran_3"/>
    <property type="match status" value="1"/>
</dbReference>
<dbReference type="Gene3D" id="3.90.1150.10">
    <property type="entry name" value="Aspartate Aminotransferase, domain 1"/>
    <property type="match status" value="1"/>
</dbReference>
<dbReference type="Proteomes" id="UP000799764">
    <property type="component" value="Unassembled WGS sequence"/>
</dbReference>
<evidence type="ECO:0000256" key="2">
    <source>
        <dbReference type="ARBA" id="ARBA00022898"/>
    </source>
</evidence>
<evidence type="ECO:0000256" key="1">
    <source>
        <dbReference type="ARBA" id="ARBA00008954"/>
    </source>
</evidence>
<comment type="similarity">
    <text evidence="1">Belongs to the class-III pyridoxal-phosphate-dependent aminotransferase family.</text>
</comment>
<dbReference type="PANTHER" id="PTHR43094">
    <property type="entry name" value="AMINOTRANSFERASE"/>
    <property type="match status" value="1"/>
</dbReference>
<name>A0A9P4P759_9PLEO</name>
<comment type="caution">
    <text evidence="3">The sequence shown here is derived from an EMBL/GenBank/DDBJ whole genome shotgun (WGS) entry which is preliminary data.</text>
</comment>
<keyword evidence="2" id="KW-0663">Pyridoxal phosphate</keyword>
<dbReference type="GO" id="GO:0030170">
    <property type="term" value="F:pyridoxal phosphate binding"/>
    <property type="evidence" value="ECO:0007669"/>
    <property type="project" value="InterPro"/>
</dbReference>
<dbReference type="InterPro" id="IPR015422">
    <property type="entry name" value="PyrdxlP-dep_Trfase_small"/>
</dbReference>
<dbReference type="GO" id="GO:0008483">
    <property type="term" value="F:transaminase activity"/>
    <property type="evidence" value="ECO:0007669"/>
    <property type="project" value="InterPro"/>
</dbReference>
<dbReference type="InterPro" id="IPR005814">
    <property type="entry name" value="Aminotrans_3"/>
</dbReference>
<dbReference type="CDD" id="cd00610">
    <property type="entry name" value="OAT_like"/>
    <property type="match status" value="1"/>
</dbReference>
<dbReference type="SUPFAM" id="SSF53383">
    <property type="entry name" value="PLP-dependent transferases"/>
    <property type="match status" value="1"/>
</dbReference>
<dbReference type="InterPro" id="IPR015421">
    <property type="entry name" value="PyrdxlP-dep_Trfase_major"/>
</dbReference>
<keyword evidence="3" id="KW-0808">Transferase</keyword>
<dbReference type="GO" id="GO:0005829">
    <property type="term" value="C:cytosol"/>
    <property type="evidence" value="ECO:0007669"/>
    <property type="project" value="TreeGrafter"/>
</dbReference>
<dbReference type="OrthoDB" id="5419315at2759"/>
<reference evidence="3" key="1">
    <citation type="journal article" date="2020" name="Stud. Mycol.">
        <title>101 Dothideomycetes genomes: a test case for predicting lifestyles and emergence of pathogens.</title>
        <authorList>
            <person name="Haridas S."/>
            <person name="Albert R."/>
            <person name="Binder M."/>
            <person name="Bloem J."/>
            <person name="Labutti K."/>
            <person name="Salamov A."/>
            <person name="Andreopoulos B."/>
            <person name="Baker S."/>
            <person name="Barry K."/>
            <person name="Bills G."/>
            <person name="Bluhm B."/>
            <person name="Cannon C."/>
            <person name="Castanera R."/>
            <person name="Culley D."/>
            <person name="Daum C."/>
            <person name="Ezra D."/>
            <person name="Gonzalez J."/>
            <person name="Henrissat B."/>
            <person name="Kuo A."/>
            <person name="Liang C."/>
            <person name="Lipzen A."/>
            <person name="Lutzoni F."/>
            <person name="Magnuson J."/>
            <person name="Mondo S."/>
            <person name="Nolan M."/>
            <person name="Ohm R."/>
            <person name="Pangilinan J."/>
            <person name="Park H.-J."/>
            <person name="Ramirez L."/>
            <person name="Alfaro M."/>
            <person name="Sun H."/>
            <person name="Tritt A."/>
            <person name="Yoshinaga Y."/>
            <person name="Zwiers L.-H."/>
            <person name="Turgeon B."/>
            <person name="Goodwin S."/>
            <person name="Spatafora J."/>
            <person name="Crous P."/>
            <person name="Grigoriev I."/>
        </authorList>
    </citation>
    <scope>NUCLEOTIDE SEQUENCE</scope>
    <source>
        <strain evidence="3">CBS 690.94</strain>
    </source>
</reference>
<organism evidence="3 4">
    <name type="scientific">Karstenula rhodostoma CBS 690.94</name>
    <dbReference type="NCBI Taxonomy" id="1392251"/>
    <lineage>
        <taxon>Eukaryota</taxon>
        <taxon>Fungi</taxon>
        <taxon>Dikarya</taxon>
        <taxon>Ascomycota</taxon>
        <taxon>Pezizomycotina</taxon>
        <taxon>Dothideomycetes</taxon>
        <taxon>Pleosporomycetidae</taxon>
        <taxon>Pleosporales</taxon>
        <taxon>Massarineae</taxon>
        <taxon>Didymosphaeriaceae</taxon>
        <taxon>Karstenula</taxon>
    </lineage>
</organism>
<proteinExistence type="inferred from homology"/>